<feature type="compositionally biased region" description="Polar residues" evidence="1">
    <location>
        <begin position="385"/>
        <end position="420"/>
    </location>
</feature>
<proteinExistence type="predicted"/>
<dbReference type="PANTHER" id="PTHR46282">
    <property type="entry name" value="LEUCINE-RICH MELANOCYTE DIFFERENTIATION-ASSOCIATED PROTEIN"/>
    <property type="match status" value="1"/>
</dbReference>
<evidence type="ECO:0000256" key="1">
    <source>
        <dbReference type="SAM" id="MobiDB-lite"/>
    </source>
</evidence>
<dbReference type="PROSITE" id="PS51450">
    <property type="entry name" value="LRR"/>
    <property type="match status" value="1"/>
</dbReference>
<feature type="compositionally biased region" description="Basic and acidic residues" evidence="1">
    <location>
        <begin position="306"/>
        <end position="315"/>
    </location>
</feature>
<dbReference type="EMBL" id="HBGD01010757">
    <property type="protein sequence ID" value="CAD9085590.1"/>
    <property type="molecule type" value="Transcribed_RNA"/>
</dbReference>
<feature type="region of interest" description="Disordered" evidence="1">
    <location>
        <begin position="474"/>
        <end position="494"/>
    </location>
</feature>
<gene>
    <name evidence="2" type="ORF">PCOS0759_LOCUS8844</name>
    <name evidence="3" type="ORF">PCOS0759_LOCUS8845</name>
</gene>
<feature type="compositionally biased region" description="Basic and acidic residues" evidence="1">
    <location>
        <begin position="423"/>
        <end position="434"/>
    </location>
</feature>
<protein>
    <submittedName>
        <fullName evidence="2">Uncharacterized protein</fullName>
    </submittedName>
</protein>
<feature type="compositionally biased region" description="Acidic residues" evidence="1">
    <location>
        <begin position="316"/>
        <end position="327"/>
    </location>
</feature>
<feature type="compositionally biased region" description="Polar residues" evidence="1">
    <location>
        <begin position="348"/>
        <end position="370"/>
    </location>
</feature>
<accession>A0A6U0M075</accession>
<dbReference type="InterPro" id="IPR001611">
    <property type="entry name" value="Leu-rich_rpt"/>
</dbReference>
<evidence type="ECO:0000313" key="3">
    <source>
        <dbReference type="EMBL" id="CAD9085591.1"/>
    </source>
</evidence>
<feature type="region of interest" description="Disordered" evidence="1">
    <location>
        <begin position="273"/>
        <end position="444"/>
    </location>
</feature>
<evidence type="ECO:0000313" key="2">
    <source>
        <dbReference type="EMBL" id="CAD9085590.1"/>
    </source>
</evidence>
<sequence>MLNFNKLHLSINPHNPTQAHLSLAYRSLTCIPTHQISKCLDKEQKRVMHEVELQLRDEEKHERRRNGRTTDREGFLRKVASWWNRTAPDASSTKNTGSDDTHSATLRTLRESYEFLNAKGLSITVLDLSNNSLGGKSALRPSQRLNLDFMKDTLHTLILDSNELTHHFKLPPNCESLTSLSLNNNNIKYLSALLDMLIVSCPRLAELSLLKNPCCCNYFQGKELADEKRYRMYVIGRLGGKLRVLDGTQVTQEERNEAGKVFGNWEERLDIGVAKDRRRRSQSTEKQSESARHTNGSSDSPQHGVARQEKVRRDDDSQEQEKEDDEHWDALQDKSDAGPDEESDTNADSDVTSYDLQTEQSDVSFTQSIPEQPRSPQPTRPRAGQQEQFRMLSTSATPSTRPQQPMQRQSEVSSTAQTPESVDPQRAHPTERTKHVPSSAFQLPKVNKDIHIPQEAPPPNPQVAAFQSLIAQNLRRVKQDSDSASQGSESGDDW</sequence>
<feature type="compositionally biased region" description="Acidic residues" evidence="1">
    <location>
        <begin position="338"/>
        <end position="347"/>
    </location>
</feature>
<dbReference type="SUPFAM" id="SSF52058">
    <property type="entry name" value="L domain-like"/>
    <property type="match status" value="1"/>
</dbReference>
<dbReference type="AlphaFoldDB" id="A0A6U0M075"/>
<dbReference type="InterPro" id="IPR032675">
    <property type="entry name" value="LRR_dom_sf"/>
</dbReference>
<feature type="compositionally biased region" description="Basic and acidic residues" evidence="1">
    <location>
        <begin position="282"/>
        <end position="292"/>
    </location>
</feature>
<dbReference type="InterPro" id="IPR043313">
    <property type="entry name" value="LRMDA"/>
</dbReference>
<name>A0A6U0M075_9EUKA</name>
<feature type="compositionally biased region" description="Polar residues" evidence="1">
    <location>
        <begin position="482"/>
        <end position="494"/>
    </location>
</feature>
<dbReference type="PANTHER" id="PTHR46282:SF1">
    <property type="entry name" value="LEUCINE-RICH REPEAT-CONTAINING PROTEIN 72-LIKE"/>
    <property type="match status" value="1"/>
</dbReference>
<feature type="compositionally biased region" description="Basic and acidic residues" evidence="1">
    <location>
        <begin position="328"/>
        <end position="337"/>
    </location>
</feature>
<organism evidence="2">
    <name type="scientific">Percolomonas cosmopolitus</name>
    <dbReference type="NCBI Taxonomy" id="63605"/>
    <lineage>
        <taxon>Eukaryota</taxon>
        <taxon>Discoba</taxon>
        <taxon>Heterolobosea</taxon>
        <taxon>Tetramitia</taxon>
        <taxon>Eutetramitia</taxon>
        <taxon>Percolomonadidae</taxon>
        <taxon>Percolomonas</taxon>
    </lineage>
</organism>
<dbReference type="Pfam" id="PF14580">
    <property type="entry name" value="LRR_9"/>
    <property type="match status" value="1"/>
</dbReference>
<reference evidence="2" key="1">
    <citation type="submission" date="2021-01" db="EMBL/GenBank/DDBJ databases">
        <authorList>
            <person name="Corre E."/>
            <person name="Pelletier E."/>
            <person name="Niang G."/>
            <person name="Scheremetjew M."/>
            <person name="Finn R."/>
            <person name="Kale V."/>
            <person name="Holt S."/>
            <person name="Cochrane G."/>
            <person name="Meng A."/>
            <person name="Brown T."/>
            <person name="Cohen L."/>
        </authorList>
    </citation>
    <scope>NUCLEOTIDE SEQUENCE</scope>
    <source>
        <strain evidence="2">WS</strain>
    </source>
</reference>
<dbReference type="Gene3D" id="3.80.10.10">
    <property type="entry name" value="Ribonuclease Inhibitor"/>
    <property type="match status" value="1"/>
</dbReference>
<dbReference type="EMBL" id="HBGD01010758">
    <property type="protein sequence ID" value="CAD9085591.1"/>
    <property type="molecule type" value="Transcribed_RNA"/>
</dbReference>